<evidence type="ECO:0000256" key="5">
    <source>
        <dbReference type="ARBA" id="ARBA00023274"/>
    </source>
</evidence>
<dbReference type="HAMAP" id="MF_00503">
    <property type="entry name" value="Ribosomal_bL9"/>
    <property type="match status" value="1"/>
</dbReference>
<dbReference type="InterPro" id="IPR020070">
    <property type="entry name" value="Ribosomal_bL9_N"/>
</dbReference>
<dbReference type="GO" id="GO:0005840">
    <property type="term" value="C:ribosome"/>
    <property type="evidence" value="ECO:0007669"/>
    <property type="project" value="UniProtKB-KW"/>
</dbReference>
<dbReference type="InterPro" id="IPR009027">
    <property type="entry name" value="Ribosomal_bL9/RNase_H1_N"/>
</dbReference>
<sequence>MQVILLQDVKGQGKKGDLVDVNEGYARNFLIKKGFAEVATPNKINDLKQKKAAADFHKQEEVKAMRALAAELKGKTFTLKIKVGQGGKVFGSVTGATIAEAMTAAGYDVDKKKIVLESPIKAVGVYDVDIKLLEGISTKIKVQVSEEQ</sequence>
<keyword evidence="2 7" id="KW-0699">rRNA-binding</keyword>
<dbReference type="InterPro" id="IPR020594">
    <property type="entry name" value="Ribosomal_bL9_bac/chp"/>
</dbReference>
<dbReference type="InterPro" id="IPR020069">
    <property type="entry name" value="Ribosomal_bL9_C"/>
</dbReference>
<dbReference type="AlphaFoldDB" id="A0A9D1J8W6"/>
<evidence type="ECO:0000256" key="4">
    <source>
        <dbReference type="ARBA" id="ARBA00022980"/>
    </source>
</evidence>
<dbReference type="Gene3D" id="3.10.430.100">
    <property type="entry name" value="Ribosomal protein L9, C-terminal domain"/>
    <property type="match status" value="1"/>
</dbReference>
<dbReference type="PROSITE" id="PS00651">
    <property type="entry name" value="RIBOSOMAL_L9"/>
    <property type="match status" value="1"/>
</dbReference>
<comment type="caution">
    <text evidence="9">The sequence shown here is derived from an EMBL/GenBank/DDBJ whole genome shotgun (WGS) entry which is preliminary data.</text>
</comment>
<comment type="similarity">
    <text evidence="1 7">Belongs to the bacterial ribosomal protein bL9 family.</text>
</comment>
<dbReference type="SUPFAM" id="SSF55653">
    <property type="entry name" value="Ribosomal protein L9 C-domain"/>
    <property type="match status" value="1"/>
</dbReference>
<dbReference type="GO" id="GO:1990904">
    <property type="term" value="C:ribonucleoprotein complex"/>
    <property type="evidence" value="ECO:0007669"/>
    <property type="project" value="UniProtKB-KW"/>
</dbReference>
<evidence type="ECO:0000256" key="7">
    <source>
        <dbReference type="HAMAP-Rule" id="MF_00503"/>
    </source>
</evidence>
<evidence type="ECO:0000313" key="10">
    <source>
        <dbReference type="Proteomes" id="UP000823913"/>
    </source>
</evidence>
<dbReference type="Pfam" id="PF01281">
    <property type="entry name" value="Ribosomal_L9_N"/>
    <property type="match status" value="1"/>
</dbReference>
<dbReference type="SUPFAM" id="SSF55658">
    <property type="entry name" value="L9 N-domain-like"/>
    <property type="match status" value="1"/>
</dbReference>
<name>A0A9D1J8W6_9FIRM</name>
<reference evidence="9" key="2">
    <citation type="journal article" date="2021" name="PeerJ">
        <title>Extensive microbial diversity within the chicken gut microbiome revealed by metagenomics and culture.</title>
        <authorList>
            <person name="Gilroy R."/>
            <person name="Ravi A."/>
            <person name="Getino M."/>
            <person name="Pursley I."/>
            <person name="Horton D.L."/>
            <person name="Alikhan N.F."/>
            <person name="Baker D."/>
            <person name="Gharbi K."/>
            <person name="Hall N."/>
            <person name="Watson M."/>
            <person name="Adriaenssens E.M."/>
            <person name="Foster-Nyarko E."/>
            <person name="Jarju S."/>
            <person name="Secka A."/>
            <person name="Antonio M."/>
            <person name="Oren A."/>
            <person name="Chaudhuri R.R."/>
            <person name="La Ragione R."/>
            <person name="Hildebrand F."/>
            <person name="Pallen M.J."/>
        </authorList>
    </citation>
    <scope>NUCLEOTIDE SEQUENCE</scope>
    <source>
        <strain evidence="9">ChiW16-3235</strain>
    </source>
</reference>
<keyword evidence="5 7" id="KW-0687">Ribonucleoprotein</keyword>
<evidence type="ECO:0000256" key="3">
    <source>
        <dbReference type="ARBA" id="ARBA00022884"/>
    </source>
</evidence>
<feature type="domain" description="Ribosomal protein L9" evidence="8">
    <location>
        <begin position="13"/>
        <end position="40"/>
    </location>
</feature>
<evidence type="ECO:0000256" key="2">
    <source>
        <dbReference type="ARBA" id="ARBA00022730"/>
    </source>
</evidence>
<keyword evidence="4 7" id="KW-0689">Ribosomal protein</keyword>
<gene>
    <name evidence="7" type="primary">rplI</name>
    <name evidence="9" type="ORF">IAB94_02375</name>
</gene>
<evidence type="ECO:0000256" key="1">
    <source>
        <dbReference type="ARBA" id="ARBA00010605"/>
    </source>
</evidence>
<accession>A0A9D1J8W6</accession>
<evidence type="ECO:0000313" key="9">
    <source>
        <dbReference type="EMBL" id="HIR66878.1"/>
    </source>
</evidence>
<dbReference type="Gene3D" id="3.40.5.10">
    <property type="entry name" value="Ribosomal protein L9, N-terminal domain"/>
    <property type="match status" value="1"/>
</dbReference>
<protein>
    <recommendedName>
        <fullName evidence="6 7">Large ribosomal subunit protein bL9</fullName>
    </recommendedName>
</protein>
<dbReference type="InterPro" id="IPR036791">
    <property type="entry name" value="Ribosomal_bL9_C_sf"/>
</dbReference>
<dbReference type="Pfam" id="PF03948">
    <property type="entry name" value="Ribosomal_L9_C"/>
    <property type="match status" value="1"/>
</dbReference>
<dbReference type="InterPro" id="IPR036935">
    <property type="entry name" value="Ribosomal_bL9_N_sf"/>
</dbReference>
<keyword evidence="3 7" id="KW-0694">RNA-binding</keyword>
<dbReference type="NCBIfam" id="TIGR00158">
    <property type="entry name" value="L9"/>
    <property type="match status" value="1"/>
</dbReference>
<evidence type="ECO:0000256" key="6">
    <source>
        <dbReference type="ARBA" id="ARBA00035292"/>
    </source>
</evidence>
<dbReference type="PANTHER" id="PTHR21368">
    <property type="entry name" value="50S RIBOSOMAL PROTEIN L9"/>
    <property type="match status" value="1"/>
</dbReference>
<dbReference type="GO" id="GO:0019843">
    <property type="term" value="F:rRNA binding"/>
    <property type="evidence" value="ECO:0007669"/>
    <property type="project" value="UniProtKB-UniRule"/>
</dbReference>
<dbReference type="Proteomes" id="UP000823913">
    <property type="component" value="Unassembled WGS sequence"/>
</dbReference>
<dbReference type="EMBL" id="DVHK01000058">
    <property type="protein sequence ID" value="HIR66878.1"/>
    <property type="molecule type" value="Genomic_DNA"/>
</dbReference>
<dbReference type="GO" id="GO:0006412">
    <property type="term" value="P:translation"/>
    <property type="evidence" value="ECO:0007669"/>
    <property type="project" value="UniProtKB-UniRule"/>
</dbReference>
<dbReference type="InterPro" id="IPR000244">
    <property type="entry name" value="Ribosomal_bL9"/>
</dbReference>
<dbReference type="GO" id="GO:0003735">
    <property type="term" value="F:structural constituent of ribosome"/>
    <property type="evidence" value="ECO:0007669"/>
    <property type="project" value="InterPro"/>
</dbReference>
<comment type="function">
    <text evidence="7">Binds to the 23S rRNA.</text>
</comment>
<evidence type="ECO:0000259" key="8">
    <source>
        <dbReference type="PROSITE" id="PS00651"/>
    </source>
</evidence>
<reference evidence="9" key="1">
    <citation type="submission" date="2020-10" db="EMBL/GenBank/DDBJ databases">
        <authorList>
            <person name="Gilroy R."/>
        </authorList>
    </citation>
    <scope>NUCLEOTIDE SEQUENCE</scope>
    <source>
        <strain evidence="9">ChiW16-3235</strain>
    </source>
</reference>
<organism evidence="9 10">
    <name type="scientific">Candidatus Coproplasma avicola</name>
    <dbReference type="NCBI Taxonomy" id="2840744"/>
    <lineage>
        <taxon>Bacteria</taxon>
        <taxon>Bacillati</taxon>
        <taxon>Bacillota</taxon>
        <taxon>Clostridia</taxon>
        <taxon>Eubacteriales</taxon>
        <taxon>Candidatus Coproplasma</taxon>
    </lineage>
</organism>
<proteinExistence type="inferred from homology"/>